<evidence type="ECO:0000256" key="10">
    <source>
        <dbReference type="ARBA" id="ARBA00022840"/>
    </source>
</evidence>
<dbReference type="Gene3D" id="1.10.10.10">
    <property type="entry name" value="Winged helix-like DNA-binding domain superfamily/Winged helix DNA-binding domain"/>
    <property type="match status" value="1"/>
</dbReference>
<evidence type="ECO:0000256" key="5">
    <source>
        <dbReference type="ARBA" id="ARBA00022741"/>
    </source>
</evidence>
<dbReference type="InterPro" id="IPR014001">
    <property type="entry name" value="Helicase_ATP-bd"/>
</dbReference>
<dbReference type="SUPFAM" id="SSF47819">
    <property type="entry name" value="HRDC-like"/>
    <property type="match status" value="1"/>
</dbReference>
<dbReference type="GO" id="GO:0003678">
    <property type="term" value="F:DNA helicase activity"/>
    <property type="evidence" value="ECO:0007669"/>
    <property type="project" value="UniProtKB-EC"/>
</dbReference>
<dbReference type="InterPro" id="IPR044876">
    <property type="entry name" value="HRDC_dom_sf"/>
</dbReference>
<comment type="cofactor">
    <cofactor evidence="1">
        <name>Mg(2+)</name>
        <dbReference type="ChEBI" id="CHEBI:18420"/>
    </cofactor>
</comment>
<dbReference type="InterPro" id="IPR027417">
    <property type="entry name" value="P-loop_NTPase"/>
</dbReference>
<keyword evidence="7 20" id="KW-0378">Hydrolase</keyword>
<feature type="domain" description="Helicase C-terminal" evidence="19">
    <location>
        <begin position="220"/>
        <end position="371"/>
    </location>
</feature>
<dbReference type="Pfam" id="PF14493">
    <property type="entry name" value="HTH_40"/>
    <property type="match status" value="1"/>
</dbReference>
<dbReference type="NCBIfam" id="TIGR01389">
    <property type="entry name" value="recQ"/>
    <property type="match status" value="1"/>
</dbReference>
<dbReference type="PROSITE" id="PS51194">
    <property type="entry name" value="HELICASE_CTER"/>
    <property type="match status" value="1"/>
</dbReference>
<dbReference type="PANTHER" id="PTHR13710:SF105">
    <property type="entry name" value="ATP-DEPENDENT DNA HELICASE Q1"/>
    <property type="match status" value="1"/>
</dbReference>
<comment type="caution">
    <text evidence="20">The sequence shown here is derived from an EMBL/GenBank/DDBJ whole genome shotgun (WGS) entry which is preliminary data.</text>
</comment>
<evidence type="ECO:0000256" key="4">
    <source>
        <dbReference type="ARBA" id="ARBA00022723"/>
    </source>
</evidence>
<protein>
    <recommendedName>
        <fullName evidence="16">DNA helicase RecQ</fullName>
        <ecNumber evidence="16">5.6.2.4</ecNumber>
    </recommendedName>
</protein>
<comment type="catalytic activity">
    <reaction evidence="15">
        <text>Couples ATP hydrolysis with the unwinding of duplex DNA by translocating in the 3'-5' direction.</text>
        <dbReference type="EC" id="5.6.2.4"/>
    </reaction>
</comment>
<dbReference type="SMART" id="SM00956">
    <property type="entry name" value="RQC"/>
    <property type="match status" value="1"/>
</dbReference>
<dbReference type="PROSITE" id="PS51192">
    <property type="entry name" value="HELICASE_ATP_BIND_1"/>
    <property type="match status" value="1"/>
</dbReference>
<evidence type="ECO:0000256" key="2">
    <source>
        <dbReference type="ARBA" id="ARBA00001947"/>
    </source>
</evidence>
<dbReference type="InterPro" id="IPR032284">
    <property type="entry name" value="RecQ_Zn-bd"/>
</dbReference>
<dbReference type="GO" id="GO:0016787">
    <property type="term" value="F:hydrolase activity"/>
    <property type="evidence" value="ECO:0007669"/>
    <property type="project" value="UniProtKB-KW"/>
</dbReference>
<dbReference type="PANTHER" id="PTHR13710">
    <property type="entry name" value="DNA HELICASE RECQ FAMILY MEMBER"/>
    <property type="match status" value="1"/>
</dbReference>
<keyword evidence="10" id="KW-0067">ATP-binding</keyword>
<dbReference type="InterPro" id="IPR004589">
    <property type="entry name" value="DNA_helicase_ATP-dep_RecQ"/>
</dbReference>
<dbReference type="CDD" id="cd17920">
    <property type="entry name" value="DEXHc_RecQ"/>
    <property type="match status" value="1"/>
</dbReference>
<evidence type="ECO:0000256" key="6">
    <source>
        <dbReference type="ARBA" id="ARBA00022763"/>
    </source>
</evidence>
<keyword evidence="11" id="KW-0238">DNA-binding</keyword>
<dbReference type="Gene3D" id="1.10.10.1390">
    <property type="entry name" value="ATP-dependent DNA helicase RecQ"/>
    <property type="match status" value="1"/>
</dbReference>
<keyword evidence="9" id="KW-0862">Zinc</keyword>
<comment type="cofactor">
    <cofactor evidence="2">
        <name>Zn(2+)</name>
        <dbReference type="ChEBI" id="CHEBI:29105"/>
    </cofactor>
</comment>
<keyword evidence="6" id="KW-0227">DNA damage</keyword>
<evidence type="ECO:0000313" key="21">
    <source>
        <dbReference type="Proteomes" id="UP001418796"/>
    </source>
</evidence>
<reference evidence="20 21" key="1">
    <citation type="submission" date="2024-03" db="EMBL/GenBank/DDBJ databases">
        <title>Bacilli Hybrid Assemblies.</title>
        <authorList>
            <person name="Kovac J."/>
        </authorList>
    </citation>
    <scope>NUCLEOTIDE SEQUENCE [LARGE SCALE GENOMIC DNA]</scope>
    <source>
        <strain evidence="20 21">FSL R7-0666</strain>
    </source>
</reference>
<evidence type="ECO:0000256" key="12">
    <source>
        <dbReference type="ARBA" id="ARBA00023172"/>
    </source>
</evidence>
<dbReference type="InterPro" id="IPR006293">
    <property type="entry name" value="DNA_helicase_ATP-dep_RecQ_bac"/>
</dbReference>
<dbReference type="Gene3D" id="1.10.150.80">
    <property type="entry name" value="HRDC domain"/>
    <property type="match status" value="1"/>
</dbReference>
<evidence type="ECO:0000313" key="20">
    <source>
        <dbReference type="EMBL" id="MEN0643667.1"/>
    </source>
</evidence>
<dbReference type="InterPro" id="IPR036388">
    <property type="entry name" value="WH-like_DNA-bd_sf"/>
</dbReference>
<dbReference type="SMART" id="SM00490">
    <property type="entry name" value="HELICc"/>
    <property type="match status" value="1"/>
</dbReference>
<dbReference type="EMBL" id="JBCITK010000001">
    <property type="protein sequence ID" value="MEN0643667.1"/>
    <property type="molecule type" value="Genomic_DNA"/>
</dbReference>
<evidence type="ECO:0000256" key="14">
    <source>
        <dbReference type="ARBA" id="ARBA00023235"/>
    </source>
</evidence>
<comment type="similarity">
    <text evidence="3">Belongs to the helicase family. RecQ subfamily.</text>
</comment>
<dbReference type="Proteomes" id="UP001418796">
    <property type="component" value="Unassembled WGS sequence"/>
</dbReference>
<feature type="domain" description="HRDC" evidence="17">
    <location>
        <begin position="518"/>
        <end position="598"/>
    </location>
</feature>
<evidence type="ECO:0000256" key="3">
    <source>
        <dbReference type="ARBA" id="ARBA00005446"/>
    </source>
</evidence>
<accession>A0ABU9VJ51</accession>
<evidence type="ECO:0000259" key="18">
    <source>
        <dbReference type="PROSITE" id="PS51192"/>
    </source>
</evidence>
<dbReference type="InterPro" id="IPR036390">
    <property type="entry name" value="WH_DNA-bd_sf"/>
</dbReference>
<keyword evidence="5" id="KW-0547">Nucleotide-binding</keyword>
<dbReference type="InterPro" id="IPR011545">
    <property type="entry name" value="DEAD/DEAH_box_helicase_dom"/>
</dbReference>
<keyword evidence="21" id="KW-1185">Reference proteome</keyword>
<dbReference type="Pfam" id="PF00270">
    <property type="entry name" value="DEAD"/>
    <property type="match status" value="1"/>
</dbReference>
<evidence type="ECO:0000256" key="16">
    <source>
        <dbReference type="NCBIfam" id="TIGR01389"/>
    </source>
</evidence>
<dbReference type="Pfam" id="PF09382">
    <property type="entry name" value="RQC"/>
    <property type="match status" value="1"/>
</dbReference>
<dbReference type="InterPro" id="IPR002121">
    <property type="entry name" value="HRDC_dom"/>
</dbReference>
<evidence type="ECO:0000259" key="17">
    <source>
        <dbReference type="PROSITE" id="PS50967"/>
    </source>
</evidence>
<dbReference type="InterPro" id="IPR029491">
    <property type="entry name" value="Helicase_HTH"/>
</dbReference>
<evidence type="ECO:0000256" key="1">
    <source>
        <dbReference type="ARBA" id="ARBA00001946"/>
    </source>
</evidence>
<dbReference type="InterPro" id="IPR001650">
    <property type="entry name" value="Helicase_C-like"/>
</dbReference>
<keyword evidence="8 20" id="KW-0347">Helicase</keyword>
<dbReference type="RefSeq" id="WP_343130557.1">
    <property type="nucleotide sequence ID" value="NZ_JBCITK010000001.1"/>
</dbReference>
<dbReference type="PROSITE" id="PS50967">
    <property type="entry name" value="HRDC"/>
    <property type="match status" value="1"/>
</dbReference>
<evidence type="ECO:0000256" key="13">
    <source>
        <dbReference type="ARBA" id="ARBA00023204"/>
    </source>
</evidence>
<dbReference type="InterPro" id="IPR018982">
    <property type="entry name" value="RQC_domain"/>
</dbReference>
<dbReference type="SMART" id="SM00341">
    <property type="entry name" value="HRDC"/>
    <property type="match status" value="1"/>
</dbReference>
<evidence type="ECO:0000256" key="15">
    <source>
        <dbReference type="ARBA" id="ARBA00034617"/>
    </source>
</evidence>
<evidence type="ECO:0000256" key="8">
    <source>
        <dbReference type="ARBA" id="ARBA00022806"/>
    </source>
</evidence>
<dbReference type="NCBIfam" id="TIGR00614">
    <property type="entry name" value="recQ_fam"/>
    <property type="match status" value="1"/>
</dbReference>
<feature type="domain" description="Helicase ATP-binding" evidence="18">
    <location>
        <begin position="31"/>
        <end position="200"/>
    </location>
</feature>
<keyword evidence="13" id="KW-0234">DNA repair</keyword>
<dbReference type="SUPFAM" id="SSF46785">
    <property type="entry name" value="Winged helix' DNA-binding domain"/>
    <property type="match status" value="1"/>
</dbReference>
<keyword evidence="4" id="KW-0479">Metal-binding</keyword>
<name>A0ABU9VJ51_9BACI</name>
<dbReference type="Pfam" id="PF00570">
    <property type="entry name" value="HRDC"/>
    <property type="match status" value="1"/>
</dbReference>
<dbReference type="Pfam" id="PF00271">
    <property type="entry name" value="Helicase_C"/>
    <property type="match status" value="1"/>
</dbReference>
<dbReference type="SUPFAM" id="SSF52540">
    <property type="entry name" value="P-loop containing nucleoside triphosphate hydrolases"/>
    <property type="match status" value="1"/>
</dbReference>
<dbReference type="SMART" id="SM00487">
    <property type="entry name" value="DEXDc"/>
    <property type="match status" value="1"/>
</dbReference>
<sequence>MSRINLEEDARRLLQQTFGYESFRQGQQQVITHVLNGQDTLAIMPTGGGKSICYQVPAMLLPGLTIVISPLISLMKDQVDALNELGIASTYLNSTLSAEEEFARTEGIKDGHYKLVYVAPERLENFTFQRLLSTINISLIAIDEAHCMSQWGHDFRPSYMKIPQWIEQLQPRPIVLALTATATKDVQNDLKTHLSISEDHAVVTGFARTNLSFQVIKGVDKRAYVTKFVNQRKGEPGIIYVSTRKEAEHIASHLQKKSFTCGIYHGGMSDVDRAASQEDFLYDRVEMMVATNAFGMGINKSNVRYVIHFNLPKNIEAYYQEAGRAGRDGEKGDCILLFGGQDIRTQQFFIEQSDADAKYKQNEFHKLQKMISYCHTESCLQQTILRYFGDDSDEPCGRCSNCLQQGEKQECTREAQMVFSCIKRTRERFGTMMIAQILTGSTNQKIKQFGLDKLPTYGLMNQQTAKSVQSFIDFLVAEDYLQRTNSEYPTIELTERAVNVLLGNEQVMRRIEPELKEPEEQDEVFDVLRNLRKDLATSNGIPPYLVFSDKTLKEMSKYIPQTEDEFGSISGVGEQKKIKYADAFIQALAPFKDKKPEIDMTLRPTKTSSKASGKKGNHLETATQFLNGSTIQELVNERNLSERTILNHLIRAESEGMELNLASLVPEGKRKHILEIAERVGAEFLRPIKDELPEDYTFEEIRLVIGK</sequence>
<dbReference type="Pfam" id="PF16124">
    <property type="entry name" value="RecQ_Zn_bind"/>
    <property type="match status" value="1"/>
</dbReference>
<evidence type="ECO:0000256" key="11">
    <source>
        <dbReference type="ARBA" id="ARBA00023125"/>
    </source>
</evidence>
<keyword evidence="14" id="KW-0413">Isomerase</keyword>
<evidence type="ECO:0000259" key="19">
    <source>
        <dbReference type="PROSITE" id="PS51194"/>
    </source>
</evidence>
<proteinExistence type="inferred from homology"/>
<evidence type="ECO:0000256" key="7">
    <source>
        <dbReference type="ARBA" id="ARBA00022801"/>
    </source>
</evidence>
<dbReference type="InterPro" id="IPR010997">
    <property type="entry name" value="HRDC-like_sf"/>
</dbReference>
<gene>
    <name evidence="20" type="primary">recQ</name>
    <name evidence="20" type="ORF">MKY91_10965</name>
</gene>
<dbReference type="EC" id="5.6.2.4" evidence="16"/>
<keyword evidence="12" id="KW-0233">DNA recombination</keyword>
<organism evidence="20 21">
    <name type="scientific">Alkalicoccobacillus gibsonii</name>
    <dbReference type="NCBI Taxonomy" id="79881"/>
    <lineage>
        <taxon>Bacteria</taxon>
        <taxon>Bacillati</taxon>
        <taxon>Bacillota</taxon>
        <taxon>Bacilli</taxon>
        <taxon>Bacillales</taxon>
        <taxon>Bacillaceae</taxon>
        <taxon>Alkalicoccobacillus</taxon>
    </lineage>
</organism>
<evidence type="ECO:0000256" key="9">
    <source>
        <dbReference type="ARBA" id="ARBA00022833"/>
    </source>
</evidence>
<dbReference type="Gene3D" id="3.40.50.300">
    <property type="entry name" value="P-loop containing nucleotide triphosphate hydrolases"/>
    <property type="match status" value="2"/>
</dbReference>